<organism evidence="1 2">
    <name type="scientific">Lentibacillus salinarum</name>
    <dbReference type="NCBI Taxonomy" id="446820"/>
    <lineage>
        <taxon>Bacteria</taxon>
        <taxon>Bacillati</taxon>
        <taxon>Bacillota</taxon>
        <taxon>Bacilli</taxon>
        <taxon>Bacillales</taxon>
        <taxon>Bacillaceae</taxon>
        <taxon>Lentibacillus</taxon>
    </lineage>
</organism>
<dbReference type="NCBIfam" id="TIGR03831">
    <property type="entry name" value="YgiT_finger"/>
    <property type="match status" value="1"/>
</dbReference>
<protein>
    <submittedName>
        <fullName evidence="1">Type II toxin-antitoxin system MqsA family antitoxin</fullName>
    </submittedName>
</protein>
<evidence type="ECO:0000313" key="2">
    <source>
        <dbReference type="Proteomes" id="UP001597178"/>
    </source>
</evidence>
<comment type="caution">
    <text evidence="1">The sequence shown here is derived from an EMBL/GenBank/DDBJ whole genome shotgun (WGS) entry which is preliminary data.</text>
</comment>
<dbReference type="Proteomes" id="UP001597178">
    <property type="component" value="Unassembled WGS sequence"/>
</dbReference>
<gene>
    <name evidence="1" type="ORF">ACFQ4A_06280</name>
</gene>
<evidence type="ECO:0000313" key="1">
    <source>
        <dbReference type="EMBL" id="MFD1361276.1"/>
    </source>
</evidence>
<dbReference type="CDD" id="cd12870">
    <property type="entry name" value="MqsA"/>
    <property type="match status" value="1"/>
</dbReference>
<keyword evidence="2" id="KW-1185">Reference proteome</keyword>
<dbReference type="InterPro" id="IPR022453">
    <property type="entry name" value="Znf_MqsA-type"/>
</dbReference>
<proteinExistence type="predicted"/>
<dbReference type="RefSeq" id="WP_382398694.1">
    <property type="nucleotide sequence ID" value="NZ_JBHTNH010000008.1"/>
</dbReference>
<name>A0ABW3ZSB4_9BACI</name>
<sequence>MRKCYICNGDVEHRRVSVEREWNGKKMIIEDVPAAVCEQCGEQYFDGETTLRLEKIKKASVFPQEQTVQILASIRDFKNVSHMENG</sequence>
<reference evidence="2" key="1">
    <citation type="journal article" date="2019" name="Int. J. Syst. Evol. Microbiol.">
        <title>The Global Catalogue of Microorganisms (GCM) 10K type strain sequencing project: providing services to taxonomists for standard genome sequencing and annotation.</title>
        <authorList>
            <consortium name="The Broad Institute Genomics Platform"/>
            <consortium name="The Broad Institute Genome Sequencing Center for Infectious Disease"/>
            <person name="Wu L."/>
            <person name="Ma J."/>
        </authorList>
    </citation>
    <scope>NUCLEOTIDE SEQUENCE [LARGE SCALE GENOMIC DNA]</scope>
    <source>
        <strain evidence="2">CCUG 54822</strain>
    </source>
</reference>
<accession>A0ABW3ZSB4</accession>
<dbReference type="Gene3D" id="3.10.20.860">
    <property type="match status" value="1"/>
</dbReference>
<dbReference type="EMBL" id="JBHTNH010000008">
    <property type="protein sequence ID" value="MFD1361276.1"/>
    <property type="molecule type" value="Genomic_DNA"/>
</dbReference>